<accession>A0A1M6CUT1</accession>
<dbReference type="AlphaFoldDB" id="A0A1M6CUT1"/>
<keyword evidence="2 3" id="KW-0802">TPR repeat</keyword>
<feature type="transmembrane region" description="Helical" evidence="4">
    <location>
        <begin position="129"/>
        <end position="148"/>
    </location>
</feature>
<gene>
    <name evidence="7" type="ORF">SAMN04488096_103162</name>
</gene>
<dbReference type="PROSITE" id="PS50005">
    <property type="entry name" value="TPR"/>
    <property type="match status" value="1"/>
</dbReference>
<evidence type="ECO:0000256" key="5">
    <source>
        <dbReference type="SAM" id="SignalP"/>
    </source>
</evidence>
<feature type="transmembrane region" description="Helical" evidence="4">
    <location>
        <begin position="160"/>
        <end position="180"/>
    </location>
</feature>
<evidence type="ECO:0000256" key="2">
    <source>
        <dbReference type="ARBA" id="ARBA00022803"/>
    </source>
</evidence>
<evidence type="ECO:0000256" key="4">
    <source>
        <dbReference type="SAM" id="Phobius"/>
    </source>
</evidence>
<keyword evidence="8" id="KW-1185">Reference proteome</keyword>
<dbReference type="Proteomes" id="UP000184225">
    <property type="component" value="Unassembled WGS sequence"/>
</dbReference>
<dbReference type="Gene3D" id="2.30.30.40">
    <property type="entry name" value="SH3 Domains"/>
    <property type="match status" value="1"/>
</dbReference>
<dbReference type="SMART" id="SM00028">
    <property type="entry name" value="TPR"/>
    <property type="match status" value="2"/>
</dbReference>
<evidence type="ECO:0000313" key="7">
    <source>
        <dbReference type="EMBL" id="SHI64544.1"/>
    </source>
</evidence>
<reference evidence="7 8" key="1">
    <citation type="submission" date="2016-11" db="EMBL/GenBank/DDBJ databases">
        <authorList>
            <person name="Jaros S."/>
            <person name="Januszkiewicz K."/>
            <person name="Wedrychowicz H."/>
        </authorList>
    </citation>
    <scope>NUCLEOTIDE SEQUENCE [LARGE SCALE GENOMIC DNA]</scope>
    <source>
        <strain evidence="7 8">DSM 21425</strain>
    </source>
</reference>
<keyword evidence="4" id="KW-0472">Membrane</keyword>
<dbReference type="InterPro" id="IPR011990">
    <property type="entry name" value="TPR-like_helical_dom_sf"/>
</dbReference>
<keyword evidence="1" id="KW-0677">Repeat</keyword>
<evidence type="ECO:0000313" key="8">
    <source>
        <dbReference type="Proteomes" id="UP000184225"/>
    </source>
</evidence>
<dbReference type="EMBL" id="FQYY01000003">
    <property type="protein sequence ID" value="SHI64544.1"/>
    <property type="molecule type" value="Genomic_DNA"/>
</dbReference>
<dbReference type="Gene3D" id="1.25.40.10">
    <property type="entry name" value="Tetratricopeptide repeat domain"/>
    <property type="match status" value="1"/>
</dbReference>
<proteinExistence type="predicted"/>
<feature type="chain" id="PRO_5012816265" evidence="5">
    <location>
        <begin position="19"/>
        <end position="250"/>
    </location>
</feature>
<keyword evidence="4" id="KW-0812">Transmembrane</keyword>
<dbReference type="InterPro" id="IPR019734">
    <property type="entry name" value="TPR_rpt"/>
</dbReference>
<dbReference type="InterPro" id="IPR003646">
    <property type="entry name" value="SH3-like_bac-type"/>
</dbReference>
<evidence type="ECO:0000259" key="6">
    <source>
        <dbReference type="PROSITE" id="PS51781"/>
    </source>
</evidence>
<name>A0A1M6CUT1_9FLAO</name>
<dbReference type="PROSITE" id="PS51781">
    <property type="entry name" value="SH3B"/>
    <property type="match status" value="1"/>
</dbReference>
<protein>
    <submittedName>
        <fullName evidence="7">TPR repeat-containing protein</fullName>
    </submittedName>
</protein>
<feature type="signal peptide" evidence="5">
    <location>
        <begin position="1"/>
        <end position="18"/>
    </location>
</feature>
<dbReference type="OrthoDB" id="9776208at2"/>
<sequence length="250" mass="28141">MKNWILILFLALSVSILAQDNDSLFNQASQDYANGNYSDAINKYEQILANGEVSANLYYNLANAHYKLNHIAPSIYSYEKALLLEPNHQDAKNNLVFAQNMTLDAIDNLPKSSLSKIVNGIISKLSFNGWAWIAVVASFILVAFFLLYHFANRATKKRVFFSGFVVGLLVMISSVIFAYLQFDIQEKKQFAIVFAEETDVLAEPNSSSSNAFTLHEGTKIKILDDFNGFAKIELTDGRQGWMKENDLKEL</sequence>
<dbReference type="Pfam" id="PF07719">
    <property type="entry name" value="TPR_2"/>
    <property type="match status" value="1"/>
</dbReference>
<dbReference type="InterPro" id="IPR013105">
    <property type="entry name" value="TPR_2"/>
</dbReference>
<feature type="repeat" description="TPR" evidence="3">
    <location>
        <begin position="55"/>
        <end position="88"/>
    </location>
</feature>
<evidence type="ECO:0000256" key="3">
    <source>
        <dbReference type="PROSITE-ProRule" id="PRU00339"/>
    </source>
</evidence>
<dbReference type="SMART" id="SM00287">
    <property type="entry name" value="SH3b"/>
    <property type="match status" value="1"/>
</dbReference>
<feature type="domain" description="SH3b" evidence="6">
    <location>
        <begin position="188"/>
        <end position="250"/>
    </location>
</feature>
<dbReference type="SUPFAM" id="SSF48452">
    <property type="entry name" value="TPR-like"/>
    <property type="match status" value="1"/>
</dbReference>
<keyword evidence="5" id="KW-0732">Signal</keyword>
<dbReference type="RefSeq" id="WP_073149055.1">
    <property type="nucleotide sequence ID" value="NZ_FQYY01000003.1"/>
</dbReference>
<keyword evidence="4" id="KW-1133">Transmembrane helix</keyword>
<evidence type="ECO:0000256" key="1">
    <source>
        <dbReference type="ARBA" id="ARBA00022737"/>
    </source>
</evidence>
<organism evidence="7 8">
    <name type="scientific">Mesonia phycicola</name>
    <dbReference type="NCBI Taxonomy" id="579105"/>
    <lineage>
        <taxon>Bacteria</taxon>
        <taxon>Pseudomonadati</taxon>
        <taxon>Bacteroidota</taxon>
        <taxon>Flavobacteriia</taxon>
        <taxon>Flavobacteriales</taxon>
        <taxon>Flavobacteriaceae</taxon>
        <taxon>Mesonia</taxon>
    </lineage>
</organism>
<dbReference type="STRING" id="579105.SAMN04488096_103162"/>